<comment type="caution">
    <text evidence="3">The sequence shown here is derived from an EMBL/GenBank/DDBJ whole genome shotgun (WGS) entry which is preliminary data.</text>
</comment>
<dbReference type="SUPFAM" id="SSF46785">
    <property type="entry name" value="Winged helix' DNA-binding domain"/>
    <property type="match status" value="1"/>
</dbReference>
<dbReference type="InterPro" id="IPR036390">
    <property type="entry name" value="WH_DNA-bd_sf"/>
</dbReference>
<dbReference type="Pfam" id="PF13788">
    <property type="entry name" value="DUF4180"/>
    <property type="match status" value="1"/>
</dbReference>
<dbReference type="InterPro" id="IPR005149">
    <property type="entry name" value="Tscrpt_reg_PadR_N"/>
</dbReference>
<keyword evidence="4" id="KW-1185">Reference proteome</keyword>
<dbReference type="PANTHER" id="PTHR43252">
    <property type="entry name" value="TRANSCRIPTIONAL REGULATOR YQJI"/>
    <property type="match status" value="1"/>
</dbReference>
<accession>A0AAJ1TDT9</accession>
<gene>
    <name evidence="3" type="ORF">J2Z48_000836</name>
</gene>
<dbReference type="Proteomes" id="UP001238450">
    <property type="component" value="Unassembled WGS sequence"/>
</dbReference>
<evidence type="ECO:0000313" key="4">
    <source>
        <dbReference type="Proteomes" id="UP001238450"/>
    </source>
</evidence>
<sequence length="326" mass="37673">MTINHAILGMLSYKSLTGYELKKMIKESPFMPWSGNNNQIYKALMELLKDGFVTNEIHHQDSSPSKKIYTITNEGLAELKKWLLSPPKAPEIKKSFLVQLAWAAQQMVWAAHVGPKELESLLEAYEQELQELILLEQEKQKGYFSPNRNAIEKIVWDFIYKNIVKSYESELVWVREIREELKRMPEEEYSTRILPLSDNQTTEKEEFERNYQLIAENNKKFILLSPTGRSIPTEQDALNIVAICAANGTNLLLIHGDFLSDDFIKLRTDLAGNILQKFSNYNIKVATILSKHKVNNHFKELVTEYNKGNAFRVFDNAEEAKGWLLS</sequence>
<evidence type="ECO:0000313" key="3">
    <source>
        <dbReference type="EMBL" id="MDQ0416669.1"/>
    </source>
</evidence>
<dbReference type="InterPro" id="IPR036388">
    <property type="entry name" value="WH-like_DNA-bd_sf"/>
</dbReference>
<evidence type="ECO:0000259" key="1">
    <source>
        <dbReference type="Pfam" id="PF03551"/>
    </source>
</evidence>
<dbReference type="Pfam" id="PF03551">
    <property type="entry name" value="PadR"/>
    <property type="match status" value="1"/>
</dbReference>
<dbReference type="AlphaFoldDB" id="A0AAJ1TDT9"/>
<protein>
    <submittedName>
        <fullName evidence="3">DNA-binding PadR family transcriptional regulator</fullName>
    </submittedName>
</protein>
<dbReference type="Gene3D" id="1.10.10.10">
    <property type="entry name" value="Winged helix-like DNA-binding domain superfamily/Winged helix DNA-binding domain"/>
    <property type="match status" value="1"/>
</dbReference>
<proteinExistence type="predicted"/>
<evidence type="ECO:0000259" key="2">
    <source>
        <dbReference type="Pfam" id="PF13788"/>
    </source>
</evidence>
<name>A0AAJ1TDT9_9BACL</name>
<dbReference type="PANTHER" id="PTHR43252:SF6">
    <property type="entry name" value="NEGATIVE TRANSCRIPTION REGULATOR PADR"/>
    <property type="match status" value="1"/>
</dbReference>
<reference evidence="3 4" key="1">
    <citation type="submission" date="2023-07" db="EMBL/GenBank/DDBJ databases">
        <title>Genomic Encyclopedia of Type Strains, Phase IV (KMG-IV): sequencing the most valuable type-strain genomes for metagenomic binning, comparative biology and taxonomic classification.</title>
        <authorList>
            <person name="Goeker M."/>
        </authorList>
    </citation>
    <scope>NUCLEOTIDE SEQUENCE [LARGE SCALE GENOMIC DNA]</scope>
    <source>
        <strain evidence="3 4">DSM 46876</strain>
    </source>
</reference>
<dbReference type="EMBL" id="JAUSUV010000003">
    <property type="protein sequence ID" value="MDQ0416669.1"/>
    <property type="molecule type" value="Genomic_DNA"/>
</dbReference>
<feature type="domain" description="Transcription regulator PadR N-terminal" evidence="1">
    <location>
        <begin position="7"/>
        <end position="81"/>
    </location>
</feature>
<dbReference type="GO" id="GO:0003677">
    <property type="term" value="F:DNA binding"/>
    <property type="evidence" value="ECO:0007669"/>
    <property type="project" value="UniProtKB-KW"/>
</dbReference>
<dbReference type="RefSeq" id="WP_307251295.1">
    <property type="nucleotide sequence ID" value="NZ_JAUSUV010000003.1"/>
</dbReference>
<keyword evidence="3" id="KW-0238">DNA-binding</keyword>
<organism evidence="3 4">
    <name type="scientific">Croceifilum oryzae</name>
    <dbReference type="NCBI Taxonomy" id="1553429"/>
    <lineage>
        <taxon>Bacteria</taxon>
        <taxon>Bacillati</taxon>
        <taxon>Bacillota</taxon>
        <taxon>Bacilli</taxon>
        <taxon>Bacillales</taxon>
        <taxon>Thermoactinomycetaceae</taxon>
        <taxon>Croceifilum</taxon>
    </lineage>
</organism>
<dbReference type="InterPro" id="IPR025438">
    <property type="entry name" value="DUF4180"/>
</dbReference>
<feature type="domain" description="DUF4180" evidence="2">
    <location>
        <begin position="217"/>
        <end position="324"/>
    </location>
</feature>